<feature type="region of interest" description="Disordered" evidence="5">
    <location>
        <begin position="432"/>
        <end position="471"/>
    </location>
</feature>
<feature type="region of interest" description="Disordered" evidence="5">
    <location>
        <begin position="303"/>
        <end position="384"/>
    </location>
</feature>
<dbReference type="Proteomes" id="UP000567179">
    <property type="component" value="Unassembled WGS sequence"/>
</dbReference>
<dbReference type="AlphaFoldDB" id="A0A8H5BD67"/>
<feature type="compositionally biased region" description="Low complexity" evidence="5">
    <location>
        <begin position="341"/>
        <end position="352"/>
    </location>
</feature>
<evidence type="ECO:0000256" key="4">
    <source>
        <dbReference type="ARBA" id="ARBA00023136"/>
    </source>
</evidence>
<proteinExistence type="predicted"/>
<evidence type="ECO:0000256" key="3">
    <source>
        <dbReference type="ARBA" id="ARBA00022989"/>
    </source>
</evidence>
<gene>
    <name evidence="8" type="ORF">D9619_001397</name>
</gene>
<organism evidence="8 9">
    <name type="scientific">Psilocybe cf. subviscida</name>
    <dbReference type="NCBI Taxonomy" id="2480587"/>
    <lineage>
        <taxon>Eukaryota</taxon>
        <taxon>Fungi</taxon>
        <taxon>Dikarya</taxon>
        <taxon>Basidiomycota</taxon>
        <taxon>Agaricomycotina</taxon>
        <taxon>Agaricomycetes</taxon>
        <taxon>Agaricomycetidae</taxon>
        <taxon>Agaricales</taxon>
        <taxon>Agaricineae</taxon>
        <taxon>Strophariaceae</taxon>
        <taxon>Psilocybe</taxon>
    </lineage>
</organism>
<evidence type="ECO:0000256" key="5">
    <source>
        <dbReference type="SAM" id="MobiDB-lite"/>
    </source>
</evidence>
<sequence length="471" mass="52852">MSTTDSDNHVPVLSDFLSNVPPVLTFALVQLAPCISVCRSGLQIASWRTSWYQSWLLLGSWWALCLLLNVTLRLFLPFVIVVYIAWSQRRQKKHTLPEPTSEAVLRNVITDLTTIQSYLPKLSVPATHIPKLFRAALILSGPYILISYYVSLRVICGLAGTVFLTWRAPWAMVLRAAIWRSAWFRWGAYRSWSFLIGEPIPVKAMSFQPAANSSTPVQSLRFLFTVYENQRWWMALDWTAALLPGERPSWCSASQHPLLPPNAFTLPDNTTVYIRDETGARVKRTATWKWEEPEWKVLVKKEGQGGMSRVERPLPNVDPTGNTAGSSGSKFLKAAGRIRDASNGGSSASSDNKNTSGSETVDQGMEDSQDADSEDDNILTDADGWVYGDNKWENQSNRGGISKYTRYRRWTRVAVVFEVVEPVTPGKVGIKRQDSEEVNTFTAEALPPTDTTPMNPPDSPLRQRLRNALKQ</sequence>
<dbReference type="InterPro" id="IPR052646">
    <property type="entry name" value="Peroxisomal_PEX28-32"/>
</dbReference>
<evidence type="ECO:0000313" key="9">
    <source>
        <dbReference type="Proteomes" id="UP000567179"/>
    </source>
</evidence>
<evidence type="ECO:0000259" key="7">
    <source>
        <dbReference type="SMART" id="SM00693"/>
    </source>
</evidence>
<dbReference type="PANTHER" id="PTHR31679:SF2">
    <property type="entry name" value="PEROXISOMAL MEMBRANE PROTEIN PEX30-RELATED"/>
    <property type="match status" value="1"/>
</dbReference>
<feature type="compositionally biased region" description="Acidic residues" evidence="5">
    <location>
        <begin position="364"/>
        <end position="378"/>
    </location>
</feature>
<comment type="subcellular location">
    <subcellularLocation>
        <location evidence="1">Endomembrane system</location>
        <topology evidence="1">Multi-pass membrane protein</topology>
    </subcellularLocation>
</comment>
<keyword evidence="2 6" id="KW-0812">Transmembrane</keyword>
<reference evidence="8 9" key="1">
    <citation type="journal article" date="2020" name="ISME J.">
        <title>Uncovering the hidden diversity of litter-decomposition mechanisms in mushroom-forming fungi.</title>
        <authorList>
            <person name="Floudas D."/>
            <person name="Bentzer J."/>
            <person name="Ahren D."/>
            <person name="Johansson T."/>
            <person name="Persson P."/>
            <person name="Tunlid A."/>
        </authorList>
    </citation>
    <scope>NUCLEOTIDE SEQUENCE [LARGE SCALE GENOMIC DNA]</scope>
    <source>
        <strain evidence="8 9">CBS 101986</strain>
    </source>
</reference>
<evidence type="ECO:0000256" key="6">
    <source>
        <dbReference type="SAM" id="Phobius"/>
    </source>
</evidence>
<keyword evidence="3 6" id="KW-1133">Transmembrane helix</keyword>
<evidence type="ECO:0000256" key="1">
    <source>
        <dbReference type="ARBA" id="ARBA00004127"/>
    </source>
</evidence>
<dbReference type="EMBL" id="JAACJJ010000028">
    <property type="protein sequence ID" value="KAF5321185.1"/>
    <property type="molecule type" value="Genomic_DNA"/>
</dbReference>
<accession>A0A8H5BD67</accession>
<dbReference type="GO" id="GO:0005778">
    <property type="term" value="C:peroxisomal membrane"/>
    <property type="evidence" value="ECO:0007669"/>
    <property type="project" value="TreeGrafter"/>
</dbReference>
<feature type="compositionally biased region" description="Polar residues" evidence="5">
    <location>
        <begin position="319"/>
        <end position="329"/>
    </location>
</feature>
<dbReference type="OrthoDB" id="5586090at2759"/>
<protein>
    <recommendedName>
        <fullName evidence="7">Peroxin/Ferlin domain-containing protein</fullName>
    </recommendedName>
</protein>
<feature type="domain" description="Peroxin/Ferlin" evidence="7">
    <location>
        <begin position="219"/>
        <end position="298"/>
    </location>
</feature>
<dbReference type="InterPro" id="IPR010482">
    <property type="entry name" value="TECPR1-like_DysF"/>
</dbReference>
<keyword evidence="4 6" id="KW-0472">Membrane</keyword>
<dbReference type="InterPro" id="IPR006614">
    <property type="entry name" value="Peroxin/Ferlin"/>
</dbReference>
<dbReference type="Pfam" id="PF06398">
    <property type="entry name" value="Pex24p"/>
    <property type="match status" value="1"/>
</dbReference>
<dbReference type="GO" id="GO:0012505">
    <property type="term" value="C:endomembrane system"/>
    <property type="evidence" value="ECO:0007669"/>
    <property type="project" value="UniProtKB-SubCell"/>
</dbReference>
<evidence type="ECO:0000256" key="2">
    <source>
        <dbReference type="ARBA" id="ARBA00022692"/>
    </source>
</evidence>
<dbReference type="SMART" id="SM00693">
    <property type="entry name" value="DysFN"/>
    <property type="match status" value="1"/>
</dbReference>
<dbReference type="GO" id="GO:0007031">
    <property type="term" value="P:peroxisome organization"/>
    <property type="evidence" value="ECO:0007669"/>
    <property type="project" value="UniProtKB-ARBA"/>
</dbReference>
<evidence type="ECO:0000313" key="8">
    <source>
        <dbReference type="EMBL" id="KAF5321185.1"/>
    </source>
</evidence>
<name>A0A8H5BD67_9AGAR</name>
<feature type="transmembrane region" description="Helical" evidence="6">
    <location>
        <begin position="61"/>
        <end position="86"/>
    </location>
</feature>
<dbReference type="PANTHER" id="PTHR31679">
    <property type="entry name" value="PEROXISOMAL MEMBRANE PROTEIN PEX30-RELATED"/>
    <property type="match status" value="1"/>
</dbReference>
<comment type="caution">
    <text evidence="8">The sequence shown here is derived from an EMBL/GenBank/DDBJ whole genome shotgun (WGS) entry which is preliminary data.</text>
</comment>
<keyword evidence="9" id="KW-1185">Reference proteome</keyword>